<evidence type="ECO:0000256" key="1">
    <source>
        <dbReference type="SAM" id="Phobius"/>
    </source>
</evidence>
<organism evidence="2 3">
    <name type="scientific">Aspergillus ellipticus CBS 707.79</name>
    <dbReference type="NCBI Taxonomy" id="1448320"/>
    <lineage>
        <taxon>Eukaryota</taxon>
        <taxon>Fungi</taxon>
        <taxon>Dikarya</taxon>
        <taxon>Ascomycota</taxon>
        <taxon>Pezizomycotina</taxon>
        <taxon>Eurotiomycetes</taxon>
        <taxon>Eurotiomycetidae</taxon>
        <taxon>Eurotiales</taxon>
        <taxon>Aspergillaceae</taxon>
        <taxon>Aspergillus</taxon>
        <taxon>Aspergillus subgen. Circumdati</taxon>
    </lineage>
</organism>
<keyword evidence="3" id="KW-1185">Reference proteome</keyword>
<dbReference type="AlphaFoldDB" id="A0A319DEE6"/>
<evidence type="ECO:0000313" key="3">
    <source>
        <dbReference type="Proteomes" id="UP000247810"/>
    </source>
</evidence>
<reference evidence="2 3" key="1">
    <citation type="submission" date="2018-02" db="EMBL/GenBank/DDBJ databases">
        <title>The genomes of Aspergillus section Nigri reveals drivers in fungal speciation.</title>
        <authorList>
            <consortium name="DOE Joint Genome Institute"/>
            <person name="Vesth T.C."/>
            <person name="Nybo J."/>
            <person name="Theobald S."/>
            <person name="Brandl J."/>
            <person name="Frisvad J.C."/>
            <person name="Nielsen K.F."/>
            <person name="Lyhne E.K."/>
            <person name="Kogle M.E."/>
            <person name="Kuo A."/>
            <person name="Riley R."/>
            <person name="Clum A."/>
            <person name="Nolan M."/>
            <person name="Lipzen A."/>
            <person name="Salamov A."/>
            <person name="Henrissat B."/>
            <person name="Wiebenga A."/>
            <person name="De vries R.P."/>
            <person name="Grigoriev I.V."/>
            <person name="Mortensen U.H."/>
            <person name="Andersen M.R."/>
            <person name="Baker S.E."/>
        </authorList>
    </citation>
    <scope>NUCLEOTIDE SEQUENCE [LARGE SCALE GENOMIC DNA]</scope>
    <source>
        <strain evidence="2 3">CBS 707.79</strain>
    </source>
</reference>
<dbReference type="PROSITE" id="PS51257">
    <property type="entry name" value="PROKAR_LIPOPROTEIN"/>
    <property type="match status" value="1"/>
</dbReference>
<gene>
    <name evidence="2" type="ORF">BO71DRAFT_200584</name>
</gene>
<keyword evidence="1" id="KW-0472">Membrane</keyword>
<feature type="transmembrane region" description="Helical" evidence="1">
    <location>
        <begin position="12"/>
        <end position="32"/>
    </location>
</feature>
<dbReference type="VEuPathDB" id="FungiDB:BO71DRAFT_200584"/>
<accession>A0A319DEE6</accession>
<dbReference type="EMBL" id="KZ825851">
    <property type="protein sequence ID" value="PYH95554.1"/>
    <property type="molecule type" value="Genomic_DNA"/>
</dbReference>
<protein>
    <submittedName>
        <fullName evidence="2">Uncharacterized protein</fullName>
    </submittedName>
</protein>
<keyword evidence="1" id="KW-0812">Transmembrane</keyword>
<keyword evidence="1" id="KW-1133">Transmembrane helix</keyword>
<sequence>MLKFFPPPLPLHFSSIMLACLAFSSGSLPFILSRWPSGRSWDLHVVFSRQKAFIYLPTPSQEFDYYFLYIYEGDFPAMWLSHEPAGLVVV</sequence>
<dbReference type="Proteomes" id="UP000247810">
    <property type="component" value="Unassembled WGS sequence"/>
</dbReference>
<proteinExistence type="predicted"/>
<evidence type="ECO:0000313" key="2">
    <source>
        <dbReference type="EMBL" id="PYH95554.1"/>
    </source>
</evidence>
<name>A0A319DEE6_9EURO</name>